<dbReference type="Gene3D" id="1.10.10.60">
    <property type="entry name" value="Homeodomain-like"/>
    <property type="match status" value="1"/>
</dbReference>
<dbReference type="InterPro" id="IPR001387">
    <property type="entry name" value="Cro/C1-type_HTH"/>
</dbReference>
<dbReference type="Gene3D" id="6.10.250.10">
    <property type="match status" value="1"/>
</dbReference>
<evidence type="ECO:0000259" key="3">
    <source>
        <dbReference type="PROSITE" id="PS51736"/>
    </source>
</evidence>
<dbReference type="GO" id="GO:0003677">
    <property type="term" value="F:DNA binding"/>
    <property type="evidence" value="ECO:0007669"/>
    <property type="project" value="UniProtKB-KW"/>
</dbReference>
<dbReference type="InterPro" id="IPR006119">
    <property type="entry name" value="Resolv_N"/>
</dbReference>
<comment type="similarity">
    <text evidence="1">Belongs to the site-specific recombinase resolvase family.</text>
</comment>
<name>A0A9X8RDQ6_9BACI</name>
<dbReference type="SUPFAM" id="SSF46689">
    <property type="entry name" value="Homeodomain-like"/>
    <property type="match status" value="1"/>
</dbReference>
<keyword evidence="4" id="KW-0371">Homeobox</keyword>
<proteinExistence type="inferred from homology"/>
<evidence type="ECO:0000259" key="2">
    <source>
        <dbReference type="PROSITE" id="PS50943"/>
    </source>
</evidence>
<evidence type="ECO:0000313" key="5">
    <source>
        <dbReference type="Proteomes" id="UP000185829"/>
    </source>
</evidence>
<dbReference type="InterPro" id="IPR036162">
    <property type="entry name" value="Resolvase-like_N_sf"/>
</dbReference>
<evidence type="ECO:0000313" key="4">
    <source>
        <dbReference type="EMBL" id="SIS02191.1"/>
    </source>
</evidence>
<dbReference type="EMBL" id="FTMX01000009">
    <property type="protein sequence ID" value="SIS02191.1"/>
    <property type="molecule type" value="Genomic_DNA"/>
</dbReference>
<dbReference type="PROSITE" id="PS50943">
    <property type="entry name" value="HTH_CROC1"/>
    <property type="match status" value="1"/>
</dbReference>
<comment type="caution">
    <text evidence="4">The sequence shown here is derived from an EMBL/GenBank/DDBJ whole genome shotgun (WGS) entry which is preliminary data.</text>
</comment>
<dbReference type="Pfam" id="PF13384">
    <property type="entry name" value="HTH_23"/>
    <property type="match status" value="1"/>
</dbReference>
<evidence type="ECO:0000256" key="1">
    <source>
        <dbReference type="ARBA" id="ARBA00009913"/>
    </source>
</evidence>
<keyword evidence="4" id="KW-0238">DNA-binding</keyword>
<dbReference type="SUPFAM" id="SSF53041">
    <property type="entry name" value="Resolvase-like"/>
    <property type="match status" value="1"/>
</dbReference>
<dbReference type="Proteomes" id="UP000185829">
    <property type="component" value="Unassembled WGS sequence"/>
</dbReference>
<sequence length="84" mass="9303">MFTMLGAVAEFESDLIVDRTAEGRERAKAKGTHMGRKGKDEKDVKKALKLYQERESNGLSVNEIAKMTGVPRSTIYAKAKEATL</sequence>
<dbReference type="PROSITE" id="PS51736">
    <property type="entry name" value="RECOMBINASES_3"/>
    <property type="match status" value="1"/>
</dbReference>
<accession>A0A9X8RDQ6</accession>
<feature type="domain" description="HTH cro/C1-type" evidence="2">
    <location>
        <begin position="50"/>
        <end position="75"/>
    </location>
</feature>
<organism evidence="4 5">
    <name type="scientific">Peribacillus simplex</name>
    <dbReference type="NCBI Taxonomy" id="1478"/>
    <lineage>
        <taxon>Bacteria</taxon>
        <taxon>Bacillati</taxon>
        <taxon>Bacillota</taxon>
        <taxon>Bacilli</taxon>
        <taxon>Bacillales</taxon>
        <taxon>Bacillaceae</taxon>
        <taxon>Peribacillus</taxon>
    </lineage>
</organism>
<dbReference type="GO" id="GO:0000150">
    <property type="term" value="F:DNA strand exchange activity"/>
    <property type="evidence" value="ECO:0007669"/>
    <property type="project" value="InterPro"/>
</dbReference>
<dbReference type="Pfam" id="PF00239">
    <property type="entry name" value="Resolvase"/>
    <property type="match status" value="1"/>
</dbReference>
<feature type="domain" description="Resolvase/invertase-type recombinase catalytic" evidence="3">
    <location>
        <begin position="1"/>
        <end position="31"/>
    </location>
</feature>
<dbReference type="AlphaFoldDB" id="A0A9X8RDQ6"/>
<reference evidence="4 5" key="1">
    <citation type="submission" date="2017-01" db="EMBL/GenBank/DDBJ databases">
        <authorList>
            <person name="Varghese N."/>
            <person name="Submissions S."/>
        </authorList>
    </citation>
    <scope>NUCLEOTIDE SEQUENCE [LARGE SCALE GENOMIC DNA]</scope>
    <source>
        <strain evidence="4 5">RUG2-6</strain>
    </source>
</reference>
<protein>
    <submittedName>
        <fullName evidence="4">Homeodomain-like domain-containing protein</fullName>
    </submittedName>
</protein>
<gene>
    <name evidence="4" type="ORF">SAMN05878482_109112</name>
</gene>
<dbReference type="InterPro" id="IPR009057">
    <property type="entry name" value="Homeodomain-like_sf"/>
</dbReference>